<dbReference type="Gene3D" id="3.90.180.10">
    <property type="entry name" value="Medium-chain alcohol dehydrogenases, catalytic domain"/>
    <property type="match status" value="1"/>
</dbReference>
<evidence type="ECO:0000313" key="4">
    <source>
        <dbReference type="Proteomes" id="UP000217918"/>
    </source>
</evidence>
<keyword evidence="1" id="KW-0560">Oxidoreductase</keyword>
<proteinExistence type="predicted"/>
<sequence length="337" mass="36646">MTDKMRAAVIDHYHQVDPEIRLVPQPVIHPHDVLVKIRAASVNPIDTKTMAGDLRLLLRYRMPLILGSDFAGDVIAVGRQVTAFQVGDAVYGRPQKDRIGTFADYLAVDTGDIALMPTSLSYEQAAALPLVGLTSYQALHDLMALRPGKKVLIQAGSGGVGTVAIQLAKQLGAYVATTTSAVNTAFVQSLGADEVIDYHRTDFATVLKDYDAVFDTLGGNTLERAFRVVKPGGIIVSVSGRPNGRFAQTYGLPLWKRGVLRLATRRLTQLEKVSGVSYRFLFMQPSGQQLAELTTLVEQNKLVPVIDRIYPLTEIAAALTYSRSGKAHGKIIVTMTE</sequence>
<evidence type="ECO:0000256" key="1">
    <source>
        <dbReference type="ARBA" id="ARBA00023002"/>
    </source>
</evidence>
<comment type="caution">
    <text evidence="3">The sequence shown here is derived from an EMBL/GenBank/DDBJ whole genome shotgun (WGS) entry which is preliminary data.</text>
</comment>
<name>A0A2A3TW96_LEVBR</name>
<dbReference type="SUPFAM" id="SSF51735">
    <property type="entry name" value="NAD(P)-binding Rossmann-fold domains"/>
    <property type="match status" value="1"/>
</dbReference>
<dbReference type="InterPro" id="IPR002364">
    <property type="entry name" value="Quin_OxRdtase/zeta-crystal_CS"/>
</dbReference>
<feature type="domain" description="Enoyl reductase (ER)" evidence="2">
    <location>
        <begin position="15"/>
        <end position="333"/>
    </location>
</feature>
<dbReference type="EMBL" id="NVYO01000001">
    <property type="protein sequence ID" value="PBQ24513.1"/>
    <property type="molecule type" value="Genomic_DNA"/>
</dbReference>
<accession>A0A2A3TW96</accession>
<dbReference type="PANTHER" id="PTHR11695">
    <property type="entry name" value="ALCOHOL DEHYDROGENASE RELATED"/>
    <property type="match status" value="1"/>
</dbReference>
<gene>
    <name evidence="3" type="ORF">CNR29_11005</name>
</gene>
<evidence type="ECO:0000313" key="3">
    <source>
        <dbReference type="EMBL" id="PBQ24513.1"/>
    </source>
</evidence>
<dbReference type="RefSeq" id="WP_096110320.1">
    <property type="nucleotide sequence ID" value="NZ_NVYO01000001.1"/>
</dbReference>
<dbReference type="InterPro" id="IPR036291">
    <property type="entry name" value="NAD(P)-bd_dom_sf"/>
</dbReference>
<dbReference type="PANTHER" id="PTHR11695:SF294">
    <property type="entry name" value="RETICULON-4-INTERACTING PROTEIN 1, MITOCHONDRIAL"/>
    <property type="match status" value="1"/>
</dbReference>
<dbReference type="InterPro" id="IPR013154">
    <property type="entry name" value="ADH-like_N"/>
</dbReference>
<dbReference type="SMART" id="SM00829">
    <property type="entry name" value="PKS_ER"/>
    <property type="match status" value="1"/>
</dbReference>
<dbReference type="GO" id="GO:0008270">
    <property type="term" value="F:zinc ion binding"/>
    <property type="evidence" value="ECO:0007669"/>
    <property type="project" value="InterPro"/>
</dbReference>
<dbReference type="InterPro" id="IPR011032">
    <property type="entry name" value="GroES-like_sf"/>
</dbReference>
<evidence type="ECO:0000259" key="2">
    <source>
        <dbReference type="SMART" id="SM00829"/>
    </source>
</evidence>
<reference evidence="3 4" key="1">
    <citation type="submission" date="2017-09" db="EMBL/GenBank/DDBJ databases">
        <title>Genome sequence of Lactobacillus brevis D7.</title>
        <authorList>
            <person name="Kwon M.-S."/>
            <person name="Lim S.K."/>
            <person name="Choi H.-J."/>
        </authorList>
    </citation>
    <scope>NUCLEOTIDE SEQUENCE [LARGE SCALE GENOMIC DNA]</scope>
    <source>
        <strain evidence="3 4">D7</strain>
    </source>
</reference>
<dbReference type="GO" id="GO:0016491">
    <property type="term" value="F:oxidoreductase activity"/>
    <property type="evidence" value="ECO:0007669"/>
    <property type="project" value="UniProtKB-KW"/>
</dbReference>
<dbReference type="CDD" id="cd05289">
    <property type="entry name" value="MDR_like_2"/>
    <property type="match status" value="1"/>
</dbReference>
<dbReference type="Proteomes" id="UP000217918">
    <property type="component" value="Unassembled WGS sequence"/>
</dbReference>
<dbReference type="InterPro" id="IPR050700">
    <property type="entry name" value="YIM1/Zinc_Alcohol_DH_Fams"/>
</dbReference>
<protein>
    <submittedName>
        <fullName evidence="3">NADPH:quinone reductase</fullName>
    </submittedName>
</protein>
<dbReference type="InterPro" id="IPR020843">
    <property type="entry name" value="ER"/>
</dbReference>
<dbReference type="AlphaFoldDB" id="A0A2A3TW96"/>
<dbReference type="Pfam" id="PF08240">
    <property type="entry name" value="ADH_N"/>
    <property type="match status" value="1"/>
</dbReference>
<dbReference type="SUPFAM" id="SSF50129">
    <property type="entry name" value="GroES-like"/>
    <property type="match status" value="1"/>
</dbReference>
<dbReference type="PROSITE" id="PS01162">
    <property type="entry name" value="QOR_ZETA_CRYSTAL"/>
    <property type="match status" value="1"/>
</dbReference>
<dbReference type="Gene3D" id="3.40.50.720">
    <property type="entry name" value="NAD(P)-binding Rossmann-like Domain"/>
    <property type="match status" value="1"/>
</dbReference>
<organism evidence="3 4">
    <name type="scientific">Levilactobacillus brevis</name>
    <name type="common">Lactobacillus brevis</name>
    <dbReference type="NCBI Taxonomy" id="1580"/>
    <lineage>
        <taxon>Bacteria</taxon>
        <taxon>Bacillati</taxon>
        <taxon>Bacillota</taxon>
        <taxon>Bacilli</taxon>
        <taxon>Lactobacillales</taxon>
        <taxon>Lactobacillaceae</taxon>
        <taxon>Levilactobacillus</taxon>
    </lineage>
</organism>
<dbReference type="Pfam" id="PF13602">
    <property type="entry name" value="ADH_zinc_N_2"/>
    <property type="match status" value="1"/>
</dbReference>